<comment type="caution">
    <text evidence="1">The sequence shown here is derived from an EMBL/GenBank/DDBJ whole genome shotgun (WGS) entry which is preliminary data.</text>
</comment>
<dbReference type="AlphaFoldDB" id="A0AAD3XEV2"/>
<organism evidence="1 2">
    <name type="scientific">Nepenthes gracilis</name>
    <name type="common">Slender pitcher plant</name>
    <dbReference type="NCBI Taxonomy" id="150966"/>
    <lineage>
        <taxon>Eukaryota</taxon>
        <taxon>Viridiplantae</taxon>
        <taxon>Streptophyta</taxon>
        <taxon>Embryophyta</taxon>
        <taxon>Tracheophyta</taxon>
        <taxon>Spermatophyta</taxon>
        <taxon>Magnoliopsida</taxon>
        <taxon>eudicotyledons</taxon>
        <taxon>Gunneridae</taxon>
        <taxon>Pentapetalae</taxon>
        <taxon>Caryophyllales</taxon>
        <taxon>Nepenthaceae</taxon>
        <taxon>Nepenthes</taxon>
    </lineage>
</organism>
<keyword evidence="2" id="KW-1185">Reference proteome</keyword>
<protein>
    <submittedName>
        <fullName evidence="1">Uncharacterized protein</fullName>
    </submittedName>
</protein>
<dbReference type="Proteomes" id="UP001279734">
    <property type="component" value="Unassembled WGS sequence"/>
</dbReference>
<dbReference type="EMBL" id="BSYO01000003">
    <property type="protein sequence ID" value="GMH02236.1"/>
    <property type="molecule type" value="Genomic_DNA"/>
</dbReference>
<accession>A0AAD3XEV2</accession>
<evidence type="ECO:0000313" key="1">
    <source>
        <dbReference type="EMBL" id="GMH02236.1"/>
    </source>
</evidence>
<name>A0AAD3XEV2_NEPGR</name>
<proteinExistence type="predicted"/>
<reference evidence="1" key="1">
    <citation type="submission" date="2023-05" db="EMBL/GenBank/DDBJ databases">
        <title>Nepenthes gracilis genome sequencing.</title>
        <authorList>
            <person name="Fukushima K."/>
        </authorList>
    </citation>
    <scope>NUCLEOTIDE SEQUENCE</scope>
    <source>
        <strain evidence="1">SING2019-196</strain>
    </source>
</reference>
<evidence type="ECO:0000313" key="2">
    <source>
        <dbReference type="Proteomes" id="UP001279734"/>
    </source>
</evidence>
<gene>
    <name evidence="1" type="ORF">Nepgr_004075</name>
</gene>
<sequence length="74" mass="8495">MDVIENFEKEGAEFFPKPAWQKQQADPARPFSYGRKNFGLNGDMGELEYLLPQTDPLSIIQISKFISNDPANFR</sequence>